<accession>R4P4H9</accession>
<evidence type="ECO:0000256" key="3">
    <source>
        <dbReference type="ARBA" id="ARBA00022452"/>
    </source>
</evidence>
<proteinExistence type="inferred from homology"/>
<evidence type="ECO:0000256" key="5">
    <source>
        <dbReference type="ARBA" id="ARBA00023136"/>
    </source>
</evidence>
<dbReference type="GO" id="GO:0015288">
    <property type="term" value="F:porin activity"/>
    <property type="evidence" value="ECO:0007669"/>
    <property type="project" value="InterPro"/>
</dbReference>
<protein>
    <submittedName>
        <fullName evidence="8">Nla_18150 protein</fullName>
    </submittedName>
</protein>
<name>R4P4H9_NEILA</name>
<dbReference type="AlphaFoldDB" id="R4P4H9"/>
<dbReference type="EMBL" id="KC495573">
    <property type="protein sequence ID" value="AGL50858.1"/>
    <property type="molecule type" value="Genomic_DNA"/>
</dbReference>
<evidence type="ECO:0000256" key="1">
    <source>
        <dbReference type="ARBA" id="ARBA00004442"/>
    </source>
</evidence>
<dbReference type="Gene3D" id="2.40.160.20">
    <property type="match status" value="1"/>
</dbReference>
<dbReference type="Pfam" id="PF02462">
    <property type="entry name" value="Opacity"/>
    <property type="match status" value="1"/>
</dbReference>
<feature type="domain" description="Porin opacity type" evidence="7">
    <location>
        <begin position="112"/>
        <end position="288"/>
    </location>
</feature>
<organism evidence="8">
    <name type="scientific">Neisseria lactamica</name>
    <dbReference type="NCBI Taxonomy" id="486"/>
    <lineage>
        <taxon>Bacteria</taxon>
        <taxon>Pseudomonadati</taxon>
        <taxon>Pseudomonadota</taxon>
        <taxon>Betaproteobacteria</taxon>
        <taxon>Neisseriales</taxon>
        <taxon>Neisseriaceae</taxon>
        <taxon>Neisseria</taxon>
    </lineage>
</organism>
<dbReference type="SUPFAM" id="SSF56925">
    <property type="entry name" value="OMPA-like"/>
    <property type="match status" value="1"/>
</dbReference>
<evidence type="ECO:0000313" key="8">
    <source>
        <dbReference type="EMBL" id="AGL50858.1"/>
    </source>
</evidence>
<comment type="subcellular location">
    <subcellularLocation>
        <location evidence="1">Cell outer membrane</location>
    </subcellularLocation>
</comment>
<reference evidence="8" key="1">
    <citation type="submission" date="2013-01" db="EMBL/GenBank/DDBJ databases">
        <title>Characterisation of non-capsular meningococcal vaccine antigens in Neisseria lactamica.</title>
        <authorList>
            <person name="Lucidarme J."/>
            <person name="Gilchrist S."/>
            <person name="Newbold L."/>
            <person name="Gray S.J."/>
            <person name="Kaczmarski E.B."/>
            <person name="Findlow J."/>
            <person name="Borrow R."/>
        </authorList>
    </citation>
    <scope>NUCLEOTIDE SEQUENCE</scope>
    <source>
        <strain evidence="8">M99 242475</strain>
    </source>
</reference>
<evidence type="ECO:0000256" key="4">
    <source>
        <dbReference type="ARBA" id="ARBA00022692"/>
    </source>
</evidence>
<dbReference type="InterPro" id="IPR003394">
    <property type="entry name" value="Porin_opacity"/>
</dbReference>
<dbReference type="GO" id="GO:0009279">
    <property type="term" value="C:cell outer membrane"/>
    <property type="evidence" value="ECO:0007669"/>
    <property type="project" value="UniProtKB-SubCell"/>
</dbReference>
<keyword evidence="5" id="KW-0472">Membrane</keyword>
<evidence type="ECO:0000256" key="6">
    <source>
        <dbReference type="ARBA" id="ARBA00023237"/>
    </source>
</evidence>
<keyword evidence="4" id="KW-0812">Transmembrane</keyword>
<keyword evidence="6" id="KW-0998">Cell outer membrane</keyword>
<evidence type="ECO:0000259" key="7">
    <source>
        <dbReference type="Pfam" id="PF02462"/>
    </source>
</evidence>
<dbReference type="InterPro" id="IPR011250">
    <property type="entry name" value="OMP/PagP_B-barrel"/>
</dbReference>
<sequence length="288" mass="31676">MKNKTRSCVPAFLRSCVPAFLRSCVPAFLRSCVPAFLRSCVPAFLRSCVPAFLRSCVPAFLILLSAEASAADGAQSKGFYVQADIGLAREKLTNGGTNAEYKKQAVHPRFSAGYDFGQWRLALDYSRYRAIKKDAHASTKSQPFFETEYNAHNKVKSRSVGISAIYDFETQSPVKPYVGARLSVNHISIDFSDDGYIKNTSPVPLPKQILDNIFPGIPTIQAGQTVPFAQTTNHIGITRLGVGATAGVSYEITKNAALDLAYHYDDWGRLEGNRVRTQEISGGIRYTF</sequence>
<comment type="similarity">
    <text evidence="2">Belongs to the opacity porin family.</text>
</comment>
<gene>
    <name evidence="8" type="ORF">nla_18150</name>
</gene>
<keyword evidence="3" id="KW-1134">Transmembrane beta strand</keyword>
<evidence type="ECO:0000256" key="2">
    <source>
        <dbReference type="ARBA" id="ARBA00009830"/>
    </source>
</evidence>